<evidence type="ECO:0000256" key="8">
    <source>
        <dbReference type="ARBA" id="ARBA00022842"/>
    </source>
</evidence>
<protein>
    <submittedName>
        <fullName evidence="11">Nucleotidyltransferase domain-containing protein</fullName>
    </submittedName>
</protein>
<reference evidence="11 12" key="1">
    <citation type="submission" date="2024-05" db="EMBL/GenBank/DDBJ databases">
        <authorList>
            <person name="Jiang F."/>
        </authorList>
    </citation>
    <scope>NUCLEOTIDE SEQUENCE [LARGE SCALE GENOMIC DNA]</scope>
    <source>
        <strain evidence="11 12">LZ166</strain>
    </source>
</reference>
<keyword evidence="8" id="KW-0460">Magnesium</keyword>
<comment type="cofactor">
    <cofactor evidence="1">
        <name>Mg(2+)</name>
        <dbReference type="ChEBI" id="CHEBI:18420"/>
    </cofactor>
</comment>
<evidence type="ECO:0000256" key="5">
    <source>
        <dbReference type="ARBA" id="ARBA00022723"/>
    </source>
</evidence>
<dbReference type="InterPro" id="IPR052038">
    <property type="entry name" value="Type-VII_TA_antitoxin"/>
</dbReference>
<keyword evidence="6" id="KW-0547">Nucleotide-binding</keyword>
<keyword evidence="12" id="KW-1185">Reference proteome</keyword>
<keyword evidence="5" id="KW-0479">Metal-binding</keyword>
<evidence type="ECO:0000256" key="7">
    <source>
        <dbReference type="ARBA" id="ARBA00022840"/>
    </source>
</evidence>
<evidence type="ECO:0000313" key="12">
    <source>
        <dbReference type="Proteomes" id="UP001556692"/>
    </source>
</evidence>
<keyword evidence="3" id="KW-0808">Transferase</keyword>
<dbReference type="Pfam" id="PF01909">
    <property type="entry name" value="NTP_transf_2"/>
    <property type="match status" value="1"/>
</dbReference>
<evidence type="ECO:0000259" key="10">
    <source>
        <dbReference type="Pfam" id="PF01909"/>
    </source>
</evidence>
<evidence type="ECO:0000256" key="3">
    <source>
        <dbReference type="ARBA" id="ARBA00022679"/>
    </source>
</evidence>
<dbReference type="CDD" id="cd05403">
    <property type="entry name" value="NT_KNTase_like"/>
    <property type="match status" value="1"/>
</dbReference>
<evidence type="ECO:0000256" key="4">
    <source>
        <dbReference type="ARBA" id="ARBA00022695"/>
    </source>
</evidence>
<dbReference type="PANTHER" id="PTHR33571">
    <property type="entry name" value="SSL8005 PROTEIN"/>
    <property type="match status" value="1"/>
</dbReference>
<dbReference type="InterPro" id="IPR002934">
    <property type="entry name" value="Polymerase_NTP_transf_dom"/>
</dbReference>
<accession>A0ABV3SLP7</accession>
<dbReference type="Gene3D" id="3.30.460.10">
    <property type="entry name" value="Beta Polymerase, domain 2"/>
    <property type="match status" value="1"/>
</dbReference>
<keyword evidence="2" id="KW-1277">Toxin-antitoxin system</keyword>
<gene>
    <name evidence="11" type="ORF">ABGN05_12505</name>
</gene>
<comment type="similarity">
    <text evidence="9">Belongs to the MntA antitoxin family.</text>
</comment>
<dbReference type="RefSeq" id="WP_367954386.1">
    <property type="nucleotide sequence ID" value="NZ_JBDPGJ010000003.1"/>
</dbReference>
<proteinExistence type="inferred from homology"/>
<name>A0ABV3SLP7_9HYPH</name>
<evidence type="ECO:0000256" key="6">
    <source>
        <dbReference type="ARBA" id="ARBA00022741"/>
    </source>
</evidence>
<comment type="caution">
    <text evidence="11">The sequence shown here is derived from an EMBL/GenBank/DDBJ whole genome shotgun (WGS) entry which is preliminary data.</text>
</comment>
<dbReference type="SUPFAM" id="SSF81301">
    <property type="entry name" value="Nucleotidyltransferase"/>
    <property type="match status" value="1"/>
</dbReference>
<evidence type="ECO:0000313" key="11">
    <source>
        <dbReference type="EMBL" id="MEX0406490.1"/>
    </source>
</evidence>
<evidence type="ECO:0000256" key="1">
    <source>
        <dbReference type="ARBA" id="ARBA00001946"/>
    </source>
</evidence>
<sequence>MTRDEIIARLRELEPQLRARGITRLQMFGSRARGDERPDSDLDLLVDVRPDANFSLLDLSGMHRQLTEVLGIESYPTTSRSIDERFRREIAPELVLVF</sequence>
<organism evidence="11 12">
    <name type="scientific">Aquibium pacificus</name>
    <dbReference type="NCBI Taxonomy" id="3153579"/>
    <lineage>
        <taxon>Bacteria</taxon>
        <taxon>Pseudomonadati</taxon>
        <taxon>Pseudomonadota</taxon>
        <taxon>Alphaproteobacteria</taxon>
        <taxon>Hyphomicrobiales</taxon>
        <taxon>Phyllobacteriaceae</taxon>
        <taxon>Aquibium</taxon>
    </lineage>
</organism>
<feature type="domain" description="Polymerase nucleotidyl transferase" evidence="10">
    <location>
        <begin position="11"/>
        <end position="73"/>
    </location>
</feature>
<dbReference type="PANTHER" id="PTHR33571:SF12">
    <property type="entry name" value="BSL3053 PROTEIN"/>
    <property type="match status" value="1"/>
</dbReference>
<dbReference type="InterPro" id="IPR043519">
    <property type="entry name" value="NT_sf"/>
</dbReference>
<keyword evidence="4" id="KW-0548">Nucleotidyltransferase</keyword>
<dbReference type="Proteomes" id="UP001556692">
    <property type="component" value="Unassembled WGS sequence"/>
</dbReference>
<dbReference type="EMBL" id="JBDPGJ010000003">
    <property type="protein sequence ID" value="MEX0406490.1"/>
    <property type="molecule type" value="Genomic_DNA"/>
</dbReference>
<evidence type="ECO:0000256" key="9">
    <source>
        <dbReference type="ARBA" id="ARBA00038276"/>
    </source>
</evidence>
<evidence type="ECO:0000256" key="2">
    <source>
        <dbReference type="ARBA" id="ARBA00022649"/>
    </source>
</evidence>
<keyword evidence="7" id="KW-0067">ATP-binding</keyword>